<dbReference type="SUPFAM" id="SSF53649">
    <property type="entry name" value="Alkaline phosphatase-like"/>
    <property type="match status" value="1"/>
</dbReference>
<accession>A0A871BKP3</accession>
<proteinExistence type="predicted"/>
<reference evidence="1" key="1">
    <citation type="journal article" date="2021" name="Front. Microbiol.">
        <title>Cellular and Genomic Properties of Haloferax gibbonsii LR2-5, the Host of Euryarchaeal Virus HFTV1.</title>
        <authorList>
            <person name="Tittes C."/>
            <person name="Schwarzer S."/>
            <person name="Pfeiffer F."/>
            <person name="Dyall-Smith M."/>
            <person name="Rodriguez-Franco M."/>
            <person name="Oksanen H.M."/>
            <person name="Quax T.E.F."/>
        </authorList>
    </citation>
    <scope>NUCLEOTIDE SEQUENCE</scope>
    <source>
        <strain evidence="1">LR2-5</strain>
    </source>
</reference>
<protein>
    <submittedName>
        <fullName evidence="1">AlkP-core domain protein</fullName>
    </submittedName>
</protein>
<name>A0A871BKP3_HALGI</name>
<dbReference type="InterPro" id="IPR017850">
    <property type="entry name" value="Alkaline_phosphatase_core_sf"/>
</dbReference>
<gene>
    <name evidence="1" type="ORF">HfgLR_21890</name>
</gene>
<dbReference type="Proteomes" id="UP000663064">
    <property type="component" value="Plasmid pHGLR1"/>
</dbReference>
<evidence type="ECO:0000313" key="2">
    <source>
        <dbReference type="Proteomes" id="UP000663064"/>
    </source>
</evidence>
<geneLocation type="plasmid" evidence="1 2">
    <name>pHGLR1</name>
</geneLocation>
<dbReference type="EMBL" id="CP063206">
    <property type="protein sequence ID" value="QOS13592.1"/>
    <property type="molecule type" value="Genomic_DNA"/>
</dbReference>
<evidence type="ECO:0000313" key="1">
    <source>
        <dbReference type="EMBL" id="QOS13592.1"/>
    </source>
</evidence>
<keyword evidence="1" id="KW-0614">Plasmid</keyword>
<dbReference type="AlphaFoldDB" id="A0A871BKP3"/>
<organism evidence="1 2">
    <name type="scientific">Haloferax gibbonsii</name>
    <dbReference type="NCBI Taxonomy" id="35746"/>
    <lineage>
        <taxon>Archaea</taxon>
        <taxon>Methanobacteriati</taxon>
        <taxon>Methanobacteriota</taxon>
        <taxon>Stenosarchaea group</taxon>
        <taxon>Halobacteria</taxon>
        <taxon>Halobacteriales</taxon>
        <taxon>Haloferacaceae</taxon>
        <taxon>Haloferax</taxon>
    </lineage>
</organism>
<sequence>MYSLSQIRKGLSMARTNPAVLGREVNRLYYNRLNHRSYHRDGVDVLAEDWDNLIILDACRYDLFEQNNRLPGHLEKRLSRGSHTREFLWGNFTNRTVDDTVYISASPQLYVLRDKLGATFHDIVDVWIEAGWDQTTGTVLPETMTELAIEASEKFPEKRLIVHYMQPHYPFINAPELNARSPYDRDHSKADIWGELMGQKRSVSRHTVWEAYRENLRAALPAVEELMMALLGRTVVTSDHGNMIGDRAAPIPIREWGHPPGIYTEELVTVPWLVYDNGDRREIVSGESVTTDATVSSDIVTERLKNLGYVE</sequence>
<dbReference type="Gene3D" id="3.40.720.10">
    <property type="entry name" value="Alkaline Phosphatase, subunit A"/>
    <property type="match status" value="1"/>
</dbReference>